<dbReference type="KEGG" id="psuu:Psuf_046210"/>
<sequence>MVADRINPAVGAVEALDAQTCALSTGADTIATLAVYLGMLDVDFEVASPPELVSYLRTLSERYARATGRPS</sequence>
<keyword evidence="2" id="KW-1185">Reference proteome</keyword>
<dbReference type="EMBL" id="AP022871">
    <property type="protein sequence ID" value="BCB87308.1"/>
    <property type="molecule type" value="Genomic_DNA"/>
</dbReference>
<evidence type="ECO:0000313" key="2">
    <source>
        <dbReference type="Proteomes" id="UP000503011"/>
    </source>
</evidence>
<reference evidence="1 2" key="2">
    <citation type="submission" date="2020-03" db="EMBL/GenBank/DDBJ databases">
        <authorList>
            <person name="Ichikawa N."/>
            <person name="Kimura A."/>
            <person name="Kitahashi Y."/>
            <person name="Uohara A."/>
        </authorList>
    </citation>
    <scope>NUCLEOTIDE SEQUENCE [LARGE SCALE GENOMIC DNA]</scope>
    <source>
        <strain evidence="1 2">NBRC 105367</strain>
    </source>
</reference>
<evidence type="ECO:0008006" key="3">
    <source>
        <dbReference type="Google" id="ProtNLM"/>
    </source>
</evidence>
<evidence type="ECO:0000313" key="1">
    <source>
        <dbReference type="EMBL" id="BCB87308.1"/>
    </source>
</evidence>
<accession>A0A6F8YMX2</accession>
<gene>
    <name evidence="1" type="ORF">Psuf_046210</name>
</gene>
<dbReference type="AlphaFoldDB" id="A0A6F8YMX2"/>
<proteinExistence type="predicted"/>
<protein>
    <recommendedName>
        <fullName evidence="3">WYL domain-containing protein</fullName>
    </recommendedName>
</protein>
<dbReference type="Proteomes" id="UP000503011">
    <property type="component" value="Chromosome"/>
</dbReference>
<organism evidence="1 2">
    <name type="scientific">Phytohabitans suffuscus</name>
    <dbReference type="NCBI Taxonomy" id="624315"/>
    <lineage>
        <taxon>Bacteria</taxon>
        <taxon>Bacillati</taxon>
        <taxon>Actinomycetota</taxon>
        <taxon>Actinomycetes</taxon>
        <taxon>Micromonosporales</taxon>
        <taxon>Micromonosporaceae</taxon>
    </lineage>
</organism>
<name>A0A6F8YMX2_9ACTN</name>
<reference evidence="1 2" key="1">
    <citation type="submission" date="2020-03" db="EMBL/GenBank/DDBJ databases">
        <title>Whole genome shotgun sequence of Phytohabitans suffuscus NBRC 105367.</title>
        <authorList>
            <person name="Komaki H."/>
            <person name="Tamura T."/>
        </authorList>
    </citation>
    <scope>NUCLEOTIDE SEQUENCE [LARGE SCALE GENOMIC DNA]</scope>
    <source>
        <strain evidence="1 2">NBRC 105367</strain>
    </source>
</reference>